<feature type="chain" id="PRO_5038636471" evidence="2">
    <location>
        <begin position="27"/>
        <end position="406"/>
    </location>
</feature>
<dbReference type="InterPro" id="IPR011055">
    <property type="entry name" value="Dup_hybrid_motif"/>
</dbReference>
<gene>
    <name evidence="4" type="ORF">H9811_01755</name>
</gene>
<evidence type="ECO:0000256" key="2">
    <source>
        <dbReference type="SAM" id="SignalP"/>
    </source>
</evidence>
<name>A0A9D2EQ09_9FIRM</name>
<dbReference type="Proteomes" id="UP000824048">
    <property type="component" value="Unassembled WGS sequence"/>
</dbReference>
<dbReference type="InterPro" id="IPR050570">
    <property type="entry name" value="Cell_wall_metabolism_enzyme"/>
</dbReference>
<evidence type="ECO:0000313" key="5">
    <source>
        <dbReference type="Proteomes" id="UP000824048"/>
    </source>
</evidence>
<dbReference type="CDD" id="cd12797">
    <property type="entry name" value="M23_peptidase"/>
    <property type="match status" value="1"/>
</dbReference>
<dbReference type="AlphaFoldDB" id="A0A9D2EQ09"/>
<feature type="signal peptide" evidence="2">
    <location>
        <begin position="1"/>
        <end position="26"/>
    </location>
</feature>
<evidence type="ECO:0000256" key="1">
    <source>
        <dbReference type="SAM" id="Coils"/>
    </source>
</evidence>
<accession>A0A9D2EQ09</accession>
<dbReference type="GO" id="GO:0004222">
    <property type="term" value="F:metalloendopeptidase activity"/>
    <property type="evidence" value="ECO:0007669"/>
    <property type="project" value="TreeGrafter"/>
</dbReference>
<protein>
    <submittedName>
        <fullName evidence="4">Peptidoglycan DD-metalloendopeptidase family protein</fullName>
    </submittedName>
</protein>
<feature type="coiled-coil region" evidence="1">
    <location>
        <begin position="167"/>
        <end position="229"/>
    </location>
</feature>
<reference evidence="4" key="2">
    <citation type="submission" date="2021-04" db="EMBL/GenBank/DDBJ databases">
        <authorList>
            <person name="Gilroy R."/>
        </authorList>
    </citation>
    <scope>NUCLEOTIDE SEQUENCE</scope>
    <source>
        <strain evidence="4">ChiSxjej1B13-11774</strain>
    </source>
</reference>
<dbReference type="SUPFAM" id="SSF51261">
    <property type="entry name" value="Duplicated hybrid motif"/>
    <property type="match status" value="1"/>
</dbReference>
<keyword evidence="2" id="KW-0732">Signal</keyword>
<dbReference type="PANTHER" id="PTHR21666:SF270">
    <property type="entry name" value="MUREIN HYDROLASE ACTIVATOR ENVC"/>
    <property type="match status" value="1"/>
</dbReference>
<dbReference type="EMBL" id="DXBP01000009">
    <property type="protein sequence ID" value="HIZ41267.1"/>
    <property type="molecule type" value="Genomic_DNA"/>
</dbReference>
<reference evidence="4" key="1">
    <citation type="journal article" date="2021" name="PeerJ">
        <title>Extensive microbial diversity within the chicken gut microbiome revealed by metagenomics and culture.</title>
        <authorList>
            <person name="Gilroy R."/>
            <person name="Ravi A."/>
            <person name="Getino M."/>
            <person name="Pursley I."/>
            <person name="Horton D.L."/>
            <person name="Alikhan N.F."/>
            <person name="Baker D."/>
            <person name="Gharbi K."/>
            <person name="Hall N."/>
            <person name="Watson M."/>
            <person name="Adriaenssens E.M."/>
            <person name="Foster-Nyarko E."/>
            <person name="Jarju S."/>
            <person name="Secka A."/>
            <person name="Antonio M."/>
            <person name="Oren A."/>
            <person name="Chaudhuri R.R."/>
            <person name="La Ragione R."/>
            <person name="Hildebrand F."/>
            <person name="Pallen M.J."/>
        </authorList>
    </citation>
    <scope>NUCLEOTIDE SEQUENCE</scope>
    <source>
        <strain evidence="4">ChiSxjej1B13-11774</strain>
    </source>
</reference>
<dbReference type="PANTHER" id="PTHR21666">
    <property type="entry name" value="PEPTIDASE-RELATED"/>
    <property type="match status" value="1"/>
</dbReference>
<dbReference type="Gene3D" id="6.10.250.3150">
    <property type="match status" value="1"/>
</dbReference>
<sequence>MFSVKRCSAALAAFLFALLLPASVCAENRKQALTDQQIQAQQAYEDAQKELNEIQSQQQETESQIGQLEGQAAQVAGQLQNVYVSLQDAEREMLVQQAAADQAAQALAEKQAEYDACFTRSQEQMRAMQMLDGGGAIGLLSQAKSLYQLLTFADVLQQISSKNSEILTVLTEQAQALSEAKQKAETARQQAEAAKAALDAQQAQLSGMQAELETALQQANETLSAQESAAQAQTVVTEAAKKAYEDATAALDAYVRAQSDRYTTADLVLTSLDFRCPLDSYSSITTQFGEADPWGIPHRGTDFAAPNGTPIYAIADGIISAAGPVNSYGNCVQVSHGTASDGNRYDSLYAHMSRIAVNQGQTVQKGEVIGYVGNTGNVYGANGGYHLHLELRVNGSRVNPLAYVPR</sequence>
<feature type="coiled-coil region" evidence="1">
    <location>
        <begin position="30"/>
        <end position="106"/>
    </location>
</feature>
<evidence type="ECO:0000259" key="3">
    <source>
        <dbReference type="Pfam" id="PF01551"/>
    </source>
</evidence>
<dbReference type="Pfam" id="PF01551">
    <property type="entry name" value="Peptidase_M23"/>
    <property type="match status" value="1"/>
</dbReference>
<dbReference type="Gene3D" id="2.70.70.10">
    <property type="entry name" value="Glucose Permease (Domain IIA)"/>
    <property type="match status" value="1"/>
</dbReference>
<evidence type="ECO:0000313" key="4">
    <source>
        <dbReference type="EMBL" id="HIZ41267.1"/>
    </source>
</evidence>
<keyword evidence="1" id="KW-0175">Coiled coil</keyword>
<dbReference type="InterPro" id="IPR016047">
    <property type="entry name" value="M23ase_b-sheet_dom"/>
</dbReference>
<proteinExistence type="predicted"/>
<organism evidence="4 5">
    <name type="scientific">Candidatus Gemmiger excrementigallinarum</name>
    <dbReference type="NCBI Taxonomy" id="2838609"/>
    <lineage>
        <taxon>Bacteria</taxon>
        <taxon>Bacillati</taxon>
        <taxon>Bacillota</taxon>
        <taxon>Clostridia</taxon>
        <taxon>Eubacteriales</taxon>
        <taxon>Gemmiger</taxon>
    </lineage>
</organism>
<comment type="caution">
    <text evidence="4">The sequence shown here is derived from an EMBL/GenBank/DDBJ whole genome shotgun (WGS) entry which is preliminary data.</text>
</comment>
<feature type="domain" description="M23ase beta-sheet core" evidence="3">
    <location>
        <begin position="297"/>
        <end position="400"/>
    </location>
</feature>